<dbReference type="AlphaFoldDB" id="A1S0G2"/>
<reference evidence="2" key="1">
    <citation type="journal article" date="2008" name="J. Bacteriol.">
        <title>Genome sequence of Thermofilum pendens reveals an exceptional loss of biosynthetic pathways without genome reduction.</title>
        <authorList>
            <person name="Anderson I."/>
            <person name="Rodriguez J."/>
            <person name="Susanti D."/>
            <person name="Porat I."/>
            <person name="Reich C."/>
            <person name="Ulrich L.E."/>
            <person name="Elkins J.G."/>
            <person name="Mavromatis K."/>
            <person name="Lykidis A."/>
            <person name="Kim E."/>
            <person name="Thompson L.S."/>
            <person name="Nolan M."/>
            <person name="Land M."/>
            <person name="Copeland A."/>
            <person name="Lapidus A."/>
            <person name="Lucas S."/>
            <person name="Detter C."/>
            <person name="Zhulin I.B."/>
            <person name="Olsen G.J."/>
            <person name="Whitman W."/>
            <person name="Mukhopadhyay B."/>
            <person name="Bristow J."/>
            <person name="Kyrpides N."/>
        </authorList>
    </citation>
    <scope>NUCLEOTIDE SEQUENCE [LARGE SCALE GENOMIC DNA]</scope>
    <source>
        <strain evidence="2">DSM 2475 / Hrk 5</strain>
    </source>
</reference>
<accession>A1S0G2</accession>
<dbReference type="STRING" id="368408.Tpen_1546"/>
<evidence type="ECO:0000313" key="1">
    <source>
        <dbReference type="EMBL" id="ABL78942.1"/>
    </source>
</evidence>
<evidence type="ECO:0000313" key="2">
    <source>
        <dbReference type="Proteomes" id="UP000000641"/>
    </source>
</evidence>
<dbReference type="EnsemblBacteria" id="ABL78942">
    <property type="protein sequence ID" value="ABL78942"/>
    <property type="gene ID" value="Tpen_1546"/>
</dbReference>
<keyword evidence="2" id="KW-1185">Reference proteome</keyword>
<sequence>MRTATSEGKARLVRVDTPVEGVVLYRVVREDLPRNQYIMVCDEVLEIHTKPWLCGEKLHELAREVAVKFLKVLYHELPLRGVPLSRLCELTIMSGGMYYMIDEAFKDVFGRSLQRCIVGAKRYPMGDGAWDVDISYENFEALPDRAIVIVGDTIATGATLSGSLLRLKQAALEKGYRVDKVAVLTISGAVEGSRRLRKVEEEFRKTWKDFELYVFNCCALFGLEPNGTDMPYGHPDTIAPEDVVSTVNERLTPQLARRLCSIFDWGDRTKNPEKHLRELVELAERLRHECSDDGCLKVLDIIKAKASEELKARMNPVALRHRHE</sequence>
<dbReference type="Proteomes" id="UP000000641">
    <property type="component" value="Chromosome"/>
</dbReference>
<dbReference type="eggNOG" id="arCOG10919">
    <property type="taxonomic scope" value="Archaea"/>
</dbReference>
<dbReference type="RefSeq" id="WP_011753207.1">
    <property type="nucleotide sequence ID" value="NC_008698.1"/>
</dbReference>
<dbReference type="EMBL" id="CP000505">
    <property type="protein sequence ID" value="ABL78942.1"/>
    <property type="molecule type" value="Genomic_DNA"/>
</dbReference>
<proteinExistence type="predicted"/>
<gene>
    <name evidence="1" type="ordered locus">Tpen_1546</name>
</gene>
<name>A1S0G2_THEPD</name>
<dbReference type="KEGG" id="tpe:Tpen_1546"/>
<organism evidence="1 2">
    <name type="scientific">Thermofilum pendens (strain DSM 2475 / Hrk 5)</name>
    <dbReference type="NCBI Taxonomy" id="368408"/>
    <lineage>
        <taxon>Archaea</taxon>
        <taxon>Thermoproteota</taxon>
        <taxon>Thermoprotei</taxon>
        <taxon>Thermofilales</taxon>
        <taxon>Thermofilaceae</taxon>
        <taxon>Thermofilum</taxon>
    </lineage>
</organism>
<protein>
    <submittedName>
        <fullName evidence="1">Uncharacterized protein</fullName>
    </submittedName>
</protein>
<dbReference type="GeneID" id="4600839"/>
<dbReference type="HOGENOM" id="CLU_856913_0_0_2"/>